<keyword evidence="1" id="KW-0732">Signal</keyword>
<evidence type="ECO:0000313" key="2">
    <source>
        <dbReference type="EMBL" id="HIX74517.1"/>
    </source>
</evidence>
<dbReference type="Gene3D" id="2.40.128.410">
    <property type="match status" value="1"/>
</dbReference>
<dbReference type="InterPro" id="IPR025347">
    <property type="entry name" value="DUF4251"/>
</dbReference>
<protein>
    <submittedName>
        <fullName evidence="2">DUF4251 domain-containing protein</fullName>
    </submittedName>
</protein>
<feature type="signal peptide" evidence="1">
    <location>
        <begin position="1"/>
        <end position="20"/>
    </location>
</feature>
<name>A0A9D2BGF0_9BACT</name>
<proteinExistence type="predicted"/>
<sequence>MKRWIMMLIALVVCVSFSEAQTTDKEERAKLREERRIEQERLDSLYFVQAKQAIENRRFVLEADRVMFKYGTTAYVSSNTNFVMVKDDEATVQIAFNVPMSGPNGIGGITVDGNMSDFEMKENKKGDISVEFNTSGVGISARVTITLPKGSSSATVTVLPTFNSNRLTLMGHVLPLENSSIFKGRAL</sequence>
<dbReference type="EMBL" id="DXEL01000043">
    <property type="protein sequence ID" value="HIX74517.1"/>
    <property type="molecule type" value="Genomic_DNA"/>
</dbReference>
<gene>
    <name evidence="2" type="ORF">H9977_05745</name>
</gene>
<feature type="chain" id="PRO_5038548433" evidence="1">
    <location>
        <begin position="21"/>
        <end position="187"/>
    </location>
</feature>
<reference evidence="2" key="1">
    <citation type="journal article" date="2021" name="PeerJ">
        <title>Extensive microbial diversity within the chicken gut microbiome revealed by metagenomics and culture.</title>
        <authorList>
            <person name="Gilroy R."/>
            <person name="Ravi A."/>
            <person name="Getino M."/>
            <person name="Pursley I."/>
            <person name="Horton D.L."/>
            <person name="Alikhan N.F."/>
            <person name="Baker D."/>
            <person name="Gharbi K."/>
            <person name="Hall N."/>
            <person name="Watson M."/>
            <person name="Adriaenssens E.M."/>
            <person name="Foster-Nyarko E."/>
            <person name="Jarju S."/>
            <person name="Secka A."/>
            <person name="Antonio M."/>
            <person name="Oren A."/>
            <person name="Chaudhuri R.R."/>
            <person name="La Ragione R."/>
            <person name="Hildebrand F."/>
            <person name="Pallen M.J."/>
        </authorList>
    </citation>
    <scope>NUCLEOTIDE SEQUENCE</scope>
    <source>
        <strain evidence="2">ChiGjej6B6-14162</strain>
    </source>
</reference>
<dbReference type="Proteomes" id="UP000886740">
    <property type="component" value="Unassembled WGS sequence"/>
</dbReference>
<dbReference type="Pfam" id="PF14059">
    <property type="entry name" value="DUF4251"/>
    <property type="match status" value="1"/>
</dbReference>
<comment type="caution">
    <text evidence="2">The sequence shown here is derived from an EMBL/GenBank/DDBJ whole genome shotgun (WGS) entry which is preliminary data.</text>
</comment>
<dbReference type="AlphaFoldDB" id="A0A9D2BGF0"/>
<reference evidence="2" key="2">
    <citation type="submission" date="2021-04" db="EMBL/GenBank/DDBJ databases">
        <authorList>
            <person name="Gilroy R."/>
        </authorList>
    </citation>
    <scope>NUCLEOTIDE SEQUENCE</scope>
    <source>
        <strain evidence="2">ChiGjej6B6-14162</strain>
    </source>
</reference>
<evidence type="ECO:0000256" key="1">
    <source>
        <dbReference type="SAM" id="SignalP"/>
    </source>
</evidence>
<evidence type="ECO:0000313" key="3">
    <source>
        <dbReference type="Proteomes" id="UP000886740"/>
    </source>
</evidence>
<accession>A0A9D2BGF0</accession>
<organism evidence="2 3">
    <name type="scientific">Candidatus Parabacteroides intestinipullorum</name>
    <dbReference type="NCBI Taxonomy" id="2838723"/>
    <lineage>
        <taxon>Bacteria</taxon>
        <taxon>Pseudomonadati</taxon>
        <taxon>Bacteroidota</taxon>
        <taxon>Bacteroidia</taxon>
        <taxon>Bacteroidales</taxon>
        <taxon>Tannerellaceae</taxon>
        <taxon>Parabacteroides</taxon>
    </lineage>
</organism>